<gene>
    <name evidence="1" type="ORF">BFR47_04600</name>
</gene>
<dbReference type="PROSITE" id="PS51257">
    <property type="entry name" value="PROKAR_LIPOPROTEIN"/>
    <property type="match status" value="1"/>
</dbReference>
<protein>
    <submittedName>
        <fullName evidence="1">Addiction module component</fullName>
    </submittedName>
</protein>
<dbReference type="AlphaFoldDB" id="A0A1J4QE08"/>
<sequence length="89" mass="9559">MKTILLMLLATGVLAGCAGERYYDFAMGDSVQELDELQIMDPEAGMRNDGKIAALTLNGEYGVSLHDKYVKGAEAPSEGKTQVTLNFGD</sequence>
<proteinExistence type="predicted"/>
<name>A0A1J4QE08_9GAMM</name>
<accession>A0A1J4QE08</accession>
<reference evidence="1 2" key="1">
    <citation type="submission" date="2016-07" db="EMBL/GenBank/DDBJ databases">
        <title>Draft Genome Sequence of Oceanisphaera psychrotolerans, isolated from coastal sediment samples.</title>
        <authorList>
            <person name="Zhuo S."/>
            <person name="Ruan Z."/>
        </authorList>
    </citation>
    <scope>NUCLEOTIDE SEQUENCE [LARGE SCALE GENOMIC DNA]</scope>
    <source>
        <strain evidence="1 2">LAM-WHM-ZC</strain>
    </source>
</reference>
<comment type="caution">
    <text evidence="1">The sequence shown here is derived from an EMBL/GenBank/DDBJ whole genome shotgun (WGS) entry which is preliminary data.</text>
</comment>
<dbReference type="STRING" id="1414654.BFR47_04600"/>
<dbReference type="RefSeq" id="WP_071473644.1">
    <property type="nucleotide sequence ID" value="NZ_MDKE01000044.1"/>
</dbReference>
<organism evidence="1 2">
    <name type="scientific">Oceanisphaera psychrotolerans</name>
    <dbReference type="NCBI Taxonomy" id="1414654"/>
    <lineage>
        <taxon>Bacteria</taxon>
        <taxon>Pseudomonadati</taxon>
        <taxon>Pseudomonadota</taxon>
        <taxon>Gammaproteobacteria</taxon>
        <taxon>Aeromonadales</taxon>
        <taxon>Aeromonadaceae</taxon>
        <taxon>Oceanisphaera</taxon>
    </lineage>
</organism>
<dbReference type="OrthoDB" id="5600970at2"/>
<evidence type="ECO:0000313" key="2">
    <source>
        <dbReference type="Proteomes" id="UP000243073"/>
    </source>
</evidence>
<dbReference type="EMBL" id="MDKE01000044">
    <property type="protein sequence ID" value="OIN06629.1"/>
    <property type="molecule type" value="Genomic_DNA"/>
</dbReference>
<evidence type="ECO:0000313" key="1">
    <source>
        <dbReference type="EMBL" id="OIN06629.1"/>
    </source>
</evidence>
<dbReference type="Proteomes" id="UP000243073">
    <property type="component" value="Unassembled WGS sequence"/>
</dbReference>
<keyword evidence="2" id="KW-1185">Reference proteome</keyword>